<dbReference type="Proteomes" id="UP000186040">
    <property type="component" value="Unassembled WGS sequence"/>
</dbReference>
<dbReference type="STRING" id="1193682.BJP25_15570"/>
<keyword evidence="1" id="KW-0812">Transmembrane</keyword>
<protein>
    <recommendedName>
        <fullName evidence="4">DUF3995 domain-containing protein</fullName>
    </recommendedName>
</protein>
<reference evidence="2 3" key="1">
    <citation type="submission" date="2016-10" db="EMBL/GenBank/DDBJ databases">
        <title>The Draft Genome Sequence of Actinokineospora bangkokensis 44EHWT reveals the biosynthetic pathway of antifungal compounds Thailandins with unusual extender unit butylmalonyl-CoA.</title>
        <authorList>
            <person name="Greule A."/>
            <person name="Intra B."/>
            <person name="Flemming S."/>
            <person name="Rommel M.G."/>
            <person name="Panbangred W."/>
            <person name="Bechthold A."/>
        </authorList>
    </citation>
    <scope>NUCLEOTIDE SEQUENCE [LARGE SCALE GENOMIC DNA]</scope>
    <source>
        <strain evidence="2 3">44EHW</strain>
    </source>
</reference>
<feature type="transmembrane region" description="Helical" evidence="1">
    <location>
        <begin position="106"/>
        <end position="127"/>
    </location>
</feature>
<accession>A0A1Q9LPI9</accession>
<dbReference type="Pfam" id="PF13160">
    <property type="entry name" value="DUF3995"/>
    <property type="match status" value="1"/>
</dbReference>
<keyword evidence="3" id="KW-1185">Reference proteome</keyword>
<keyword evidence="1" id="KW-0472">Membrane</keyword>
<dbReference type="EMBL" id="MKQR01000009">
    <property type="protein sequence ID" value="OLR93914.1"/>
    <property type="molecule type" value="Genomic_DNA"/>
</dbReference>
<feature type="transmembrane region" description="Helical" evidence="1">
    <location>
        <begin position="147"/>
        <end position="164"/>
    </location>
</feature>
<proteinExistence type="predicted"/>
<name>A0A1Q9LPI9_9PSEU</name>
<organism evidence="2 3">
    <name type="scientific">Actinokineospora bangkokensis</name>
    <dbReference type="NCBI Taxonomy" id="1193682"/>
    <lineage>
        <taxon>Bacteria</taxon>
        <taxon>Bacillati</taxon>
        <taxon>Actinomycetota</taxon>
        <taxon>Actinomycetes</taxon>
        <taxon>Pseudonocardiales</taxon>
        <taxon>Pseudonocardiaceae</taxon>
        <taxon>Actinokineospora</taxon>
    </lineage>
</organism>
<comment type="caution">
    <text evidence="2">The sequence shown here is derived from an EMBL/GenBank/DDBJ whole genome shotgun (WGS) entry which is preliminary data.</text>
</comment>
<evidence type="ECO:0000256" key="1">
    <source>
        <dbReference type="SAM" id="Phobius"/>
    </source>
</evidence>
<gene>
    <name evidence="2" type="ORF">BJP25_15570</name>
</gene>
<evidence type="ECO:0000313" key="2">
    <source>
        <dbReference type="EMBL" id="OLR93914.1"/>
    </source>
</evidence>
<evidence type="ECO:0000313" key="3">
    <source>
        <dbReference type="Proteomes" id="UP000186040"/>
    </source>
</evidence>
<feature type="transmembrane region" description="Helical" evidence="1">
    <location>
        <begin position="18"/>
        <end position="39"/>
    </location>
</feature>
<sequence>MNAAGARQETGVRHQKTWAAWAAFAWAAVFAAVSAYWALGGTVGIDTVGGAIADLVHSGDSAASVLAWVAVLMKVAGMVYALALIQRWGRVFPRWLMLTGGWGATVLLIVYGGAIVVVGALVVTGVIEAAPTTDMYAIRWHLFLWDPYFVIWGVLLGIATAHYAKATRRG</sequence>
<keyword evidence="1" id="KW-1133">Transmembrane helix</keyword>
<dbReference type="RefSeq" id="WP_075974811.1">
    <property type="nucleotide sequence ID" value="NZ_MKQR01000009.1"/>
</dbReference>
<dbReference type="AlphaFoldDB" id="A0A1Q9LPI9"/>
<feature type="transmembrane region" description="Helical" evidence="1">
    <location>
        <begin position="65"/>
        <end position="85"/>
    </location>
</feature>
<evidence type="ECO:0008006" key="4">
    <source>
        <dbReference type="Google" id="ProtNLM"/>
    </source>
</evidence>
<dbReference type="InterPro" id="IPR025058">
    <property type="entry name" value="DUF3995"/>
</dbReference>